<accession>A0ABT5BYG0</accession>
<evidence type="ECO:0000313" key="7">
    <source>
        <dbReference type="Proteomes" id="UP001217485"/>
    </source>
</evidence>
<sequence>MYQDDPLSSRFSMAKLSSELVCRTAARGAWALELPARPILVLHHVTEGSCVLRAGREAVSLYQGDVALVRPNVGHRVDHGDARAKPVLLDRWLEVSREEDGERVLGRGAATARALCGVFRFEHDALAPLLQVLPTVIHAGARAIEARPSFADALARLRSELHETRLGAGLARRRWLELILIELVRLLADREPAKLAALGATQDPVVARAIAELVHDPARAWDVDTLARTVGVSRATLARRFLEATGAPPMAYRATLRTEHARRLLRETTLSNQQIAHAVGFATVQAFQRAFRRETGATPSAVRAQLRAAHG</sequence>
<dbReference type="SUPFAM" id="SSF51215">
    <property type="entry name" value="Regulatory protein AraC"/>
    <property type="match status" value="1"/>
</dbReference>
<evidence type="ECO:0000313" key="6">
    <source>
        <dbReference type="EMBL" id="MDC0678783.1"/>
    </source>
</evidence>
<keyword evidence="3" id="KW-0238">DNA-binding</keyword>
<name>A0ABT5BYG0_9BACT</name>
<comment type="caution">
    <text evidence="6">The sequence shown here is derived from an EMBL/GenBank/DDBJ whole genome shotgun (WGS) entry which is preliminary data.</text>
</comment>
<dbReference type="InterPro" id="IPR037923">
    <property type="entry name" value="HTH-like"/>
</dbReference>
<dbReference type="Proteomes" id="UP001217485">
    <property type="component" value="Unassembled WGS sequence"/>
</dbReference>
<proteinExistence type="predicted"/>
<keyword evidence="4" id="KW-0804">Transcription</keyword>
<gene>
    <name evidence="6" type="ORF">POL72_13645</name>
</gene>
<evidence type="ECO:0000256" key="1">
    <source>
        <dbReference type="ARBA" id="ARBA00022490"/>
    </source>
</evidence>
<evidence type="ECO:0000256" key="4">
    <source>
        <dbReference type="ARBA" id="ARBA00023163"/>
    </source>
</evidence>
<evidence type="ECO:0000256" key="2">
    <source>
        <dbReference type="ARBA" id="ARBA00023015"/>
    </source>
</evidence>
<dbReference type="Gene3D" id="1.10.10.60">
    <property type="entry name" value="Homeodomain-like"/>
    <property type="match status" value="2"/>
</dbReference>
<keyword evidence="7" id="KW-1185">Reference proteome</keyword>
<dbReference type="SMART" id="SM00342">
    <property type="entry name" value="HTH_ARAC"/>
    <property type="match status" value="1"/>
</dbReference>
<keyword evidence="2" id="KW-0805">Transcription regulation</keyword>
<dbReference type="EMBL" id="JAQNDK010000001">
    <property type="protein sequence ID" value="MDC0678783.1"/>
    <property type="molecule type" value="Genomic_DNA"/>
</dbReference>
<dbReference type="PANTHER" id="PTHR46796">
    <property type="entry name" value="HTH-TYPE TRANSCRIPTIONAL ACTIVATOR RHAS-RELATED"/>
    <property type="match status" value="1"/>
</dbReference>
<keyword evidence="1" id="KW-0963">Cytoplasm</keyword>
<evidence type="ECO:0000259" key="5">
    <source>
        <dbReference type="PROSITE" id="PS01124"/>
    </source>
</evidence>
<dbReference type="PROSITE" id="PS01124">
    <property type="entry name" value="HTH_ARAC_FAMILY_2"/>
    <property type="match status" value="1"/>
</dbReference>
<dbReference type="RefSeq" id="WP_272095624.1">
    <property type="nucleotide sequence ID" value="NZ_JAQNDK010000001.1"/>
</dbReference>
<dbReference type="SUPFAM" id="SSF46689">
    <property type="entry name" value="Homeodomain-like"/>
    <property type="match status" value="2"/>
</dbReference>
<dbReference type="PANTHER" id="PTHR46796:SF13">
    <property type="entry name" value="HTH-TYPE TRANSCRIPTIONAL ACTIVATOR RHAS"/>
    <property type="match status" value="1"/>
</dbReference>
<organism evidence="6 7">
    <name type="scientific">Sorangium atrum</name>
    <dbReference type="NCBI Taxonomy" id="2995308"/>
    <lineage>
        <taxon>Bacteria</taxon>
        <taxon>Pseudomonadati</taxon>
        <taxon>Myxococcota</taxon>
        <taxon>Polyangia</taxon>
        <taxon>Polyangiales</taxon>
        <taxon>Polyangiaceae</taxon>
        <taxon>Sorangium</taxon>
    </lineage>
</organism>
<protein>
    <submittedName>
        <fullName evidence="6">AraC family transcriptional regulator</fullName>
    </submittedName>
</protein>
<dbReference type="InterPro" id="IPR032783">
    <property type="entry name" value="AraC_lig"/>
</dbReference>
<evidence type="ECO:0000256" key="3">
    <source>
        <dbReference type="ARBA" id="ARBA00023125"/>
    </source>
</evidence>
<dbReference type="InterPro" id="IPR009057">
    <property type="entry name" value="Homeodomain-like_sf"/>
</dbReference>
<dbReference type="InterPro" id="IPR050204">
    <property type="entry name" value="AraC_XylS_family_regulators"/>
</dbReference>
<reference evidence="6 7" key="1">
    <citation type="submission" date="2023-01" db="EMBL/GenBank/DDBJ databases">
        <title>Minimal conservation of predation-associated metabolite biosynthetic gene clusters underscores biosynthetic potential of Myxococcota including descriptions for ten novel species: Archangium lansinium sp. nov., Myxococcus landrumus sp. nov., Nannocystis bai.</title>
        <authorList>
            <person name="Ahearne A."/>
            <person name="Stevens C."/>
            <person name="Dowd S."/>
        </authorList>
    </citation>
    <scope>NUCLEOTIDE SEQUENCE [LARGE SCALE GENOMIC DNA]</scope>
    <source>
        <strain evidence="6 7">WIWO2</strain>
    </source>
</reference>
<feature type="domain" description="HTH araC/xylS-type" evidence="5">
    <location>
        <begin position="207"/>
        <end position="305"/>
    </location>
</feature>
<dbReference type="InterPro" id="IPR018060">
    <property type="entry name" value="HTH_AraC"/>
</dbReference>
<dbReference type="Pfam" id="PF12833">
    <property type="entry name" value="HTH_18"/>
    <property type="match status" value="1"/>
</dbReference>
<dbReference type="Pfam" id="PF12852">
    <property type="entry name" value="Cupin_6"/>
    <property type="match status" value="1"/>
</dbReference>